<feature type="signal peptide" evidence="1">
    <location>
        <begin position="1"/>
        <end position="22"/>
    </location>
</feature>
<protein>
    <submittedName>
        <fullName evidence="2">Pre-mRNA-splicing factor CWC21</fullName>
    </submittedName>
</protein>
<dbReference type="AlphaFoldDB" id="A0A5A7R552"/>
<reference evidence="3" key="1">
    <citation type="journal article" date="2019" name="Curr. Biol.">
        <title>Genome Sequence of Striga asiatica Provides Insight into the Evolution of Plant Parasitism.</title>
        <authorList>
            <person name="Yoshida S."/>
            <person name="Kim S."/>
            <person name="Wafula E.K."/>
            <person name="Tanskanen J."/>
            <person name="Kim Y.M."/>
            <person name="Honaas L."/>
            <person name="Yang Z."/>
            <person name="Spallek T."/>
            <person name="Conn C.E."/>
            <person name="Ichihashi Y."/>
            <person name="Cheong K."/>
            <person name="Cui S."/>
            <person name="Der J.P."/>
            <person name="Gundlach H."/>
            <person name="Jiao Y."/>
            <person name="Hori C."/>
            <person name="Ishida J.K."/>
            <person name="Kasahara H."/>
            <person name="Kiba T."/>
            <person name="Kim M.S."/>
            <person name="Koo N."/>
            <person name="Laohavisit A."/>
            <person name="Lee Y.H."/>
            <person name="Lumba S."/>
            <person name="McCourt P."/>
            <person name="Mortimer J.C."/>
            <person name="Mutuku J.M."/>
            <person name="Nomura T."/>
            <person name="Sasaki-Sekimoto Y."/>
            <person name="Seto Y."/>
            <person name="Wang Y."/>
            <person name="Wakatake T."/>
            <person name="Sakakibara H."/>
            <person name="Demura T."/>
            <person name="Yamaguchi S."/>
            <person name="Yoneyama K."/>
            <person name="Manabe R.I."/>
            <person name="Nelson D.C."/>
            <person name="Schulman A.H."/>
            <person name="Timko M.P."/>
            <person name="dePamphilis C.W."/>
            <person name="Choi D."/>
            <person name="Shirasu K."/>
        </authorList>
    </citation>
    <scope>NUCLEOTIDE SEQUENCE [LARGE SCALE GENOMIC DNA]</scope>
    <source>
        <strain evidence="3">cv. UVA1</strain>
    </source>
</reference>
<dbReference type="PANTHER" id="PTHR36562:SF5">
    <property type="entry name" value="SERINE_ARGININE REPETITIVE MATRIX 2"/>
    <property type="match status" value="1"/>
</dbReference>
<gene>
    <name evidence="2" type="ORF">STAS_30380</name>
</gene>
<evidence type="ECO:0000256" key="1">
    <source>
        <dbReference type="SAM" id="SignalP"/>
    </source>
</evidence>
<dbReference type="InterPro" id="IPR051372">
    <property type="entry name" value="CWC21"/>
</dbReference>
<dbReference type="OrthoDB" id="10267305at2759"/>
<dbReference type="GO" id="GO:0005634">
    <property type="term" value="C:nucleus"/>
    <property type="evidence" value="ECO:0007669"/>
    <property type="project" value="TreeGrafter"/>
</dbReference>
<proteinExistence type="predicted"/>
<keyword evidence="3" id="KW-1185">Reference proteome</keyword>
<keyword evidence="1" id="KW-0732">Signal</keyword>
<name>A0A5A7R552_STRAF</name>
<feature type="chain" id="PRO_5022924339" evidence="1">
    <location>
        <begin position="23"/>
        <end position="144"/>
    </location>
</feature>
<organism evidence="2 3">
    <name type="scientific">Striga asiatica</name>
    <name type="common">Asiatic witchweed</name>
    <name type="synonym">Buchnera asiatica</name>
    <dbReference type="NCBI Taxonomy" id="4170"/>
    <lineage>
        <taxon>Eukaryota</taxon>
        <taxon>Viridiplantae</taxon>
        <taxon>Streptophyta</taxon>
        <taxon>Embryophyta</taxon>
        <taxon>Tracheophyta</taxon>
        <taxon>Spermatophyta</taxon>
        <taxon>Magnoliopsida</taxon>
        <taxon>eudicotyledons</taxon>
        <taxon>Gunneridae</taxon>
        <taxon>Pentapetalae</taxon>
        <taxon>asterids</taxon>
        <taxon>lamiids</taxon>
        <taxon>Lamiales</taxon>
        <taxon>Orobanchaceae</taxon>
        <taxon>Buchnereae</taxon>
        <taxon>Striga</taxon>
    </lineage>
</organism>
<comment type="caution">
    <text evidence="2">The sequence shown here is derived from an EMBL/GenBank/DDBJ whole genome shotgun (WGS) entry which is preliminary data.</text>
</comment>
<evidence type="ECO:0000313" key="3">
    <source>
        <dbReference type="Proteomes" id="UP000325081"/>
    </source>
</evidence>
<dbReference type="Proteomes" id="UP000325081">
    <property type="component" value="Unassembled WGS sequence"/>
</dbReference>
<dbReference type="PANTHER" id="PTHR36562">
    <property type="entry name" value="SERINE/ARGININE REPETITIVE MATRIX 2"/>
    <property type="match status" value="1"/>
</dbReference>
<sequence>MSNGSSVTCIGLWLGAVIQCDAGAWEGALASNAVGKGWNLIGGGGPQVGNMIVDPRSESVPHIFFFRNYQYPTMYNGISLQTHRGSNTSGHVQANVFTVKARANRVVTVPSKDFKSGQGAAGVIRGPNKDILEDERKKQIYRNF</sequence>
<evidence type="ECO:0000313" key="2">
    <source>
        <dbReference type="EMBL" id="GER52893.1"/>
    </source>
</evidence>
<accession>A0A5A7R552</accession>
<dbReference type="EMBL" id="BKCP01010514">
    <property type="protein sequence ID" value="GER52893.1"/>
    <property type="molecule type" value="Genomic_DNA"/>
</dbReference>